<dbReference type="CDD" id="cd05381">
    <property type="entry name" value="CAP_PR-1"/>
    <property type="match status" value="1"/>
</dbReference>
<evidence type="ECO:0000256" key="1">
    <source>
        <dbReference type="ARBA" id="ARBA00009923"/>
    </source>
</evidence>
<dbReference type="InterPro" id="IPR035940">
    <property type="entry name" value="CAP_sf"/>
</dbReference>
<dbReference type="PROSITE" id="PS01009">
    <property type="entry name" value="CRISP_1"/>
    <property type="match status" value="1"/>
</dbReference>
<sequence>MGLFKVSSLVLVLLITLVSIHSVFAQNSQQDYLNAHNAARRQVGVGPMHWDVNVAAYARNYANKIQLANTCNKLVHSNGPYGENLAAGTGTFTGLQAVNLWVGEKRYYNYPSNRCMGGVCGHYTQVVWRRSVGLGCARVFCKNGWWYVICNYSPPGNVAGQRPY</sequence>
<dbReference type="EMBL" id="JBJUIK010000010">
    <property type="protein sequence ID" value="KAL3515408.1"/>
    <property type="molecule type" value="Genomic_DNA"/>
</dbReference>
<organism evidence="8 9">
    <name type="scientific">Cinchona calisaya</name>
    <dbReference type="NCBI Taxonomy" id="153742"/>
    <lineage>
        <taxon>Eukaryota</taxon>
        <taxon>Viridiplantae</taxon>
        <taxon>Streptophyta</taxon>
        <taxon>Embryophyta</taxon>
        <taxon>Tracheophyta</taxon>
        <taxon>Spermatophyta</taxon>
        <taxon>Magnoliopsida</taxon>
        <taxon>eudicotyledons</taxon>
        <taxon>Gunneridae</taxon>
        <taxon>Pentapetalae</taxon>
        <taxon>asterids</taxon>
        <taxon>lamiids</taxon>
        <taxon>Gentianales</taxon>
        <taxon>Rubiaceae</taxon>
        <taxon>Cinchonoideae</taxon>
        <taxon>Cinchoneae</taxon>
        <taxon>Cinchona</taxon>
    </lineage>
</organism>
<keyword evidence="3" id="KW-0611">Plant defense</keyword>
<evidence type="ECO:0000256" key="5">
    <source>
        <dbReference type="ARBA" id="ARBA00023265"/>
    </source>
</evidence>
<feature type="chain" id="PRO_5044777011" description="SCP domain-containing protein" evidence="6">
    <location>
        <begin position="26"/>
        <end position="164"/>
    </location>
</feature>
<proteinExistence type="inferred from homology"/>
<keyword evidence="2 6" id="KW-0732">Signal</keyword>
<dbReference type="Proteomes" id="UP001630127">
    <property type="component" value="Unassembled WGS sequence"/>
</dbReference>
<comment type="similarity">
    <text evidence="1">Belongs to the CRISP family.</text>
</comment>
<dbReference type="InterPro" id="IPR018244">
    <property type="entry name" value="Allrgn_V5/Tpx1_CS"/>
</dbReference>
<dbReference type="PRINTS" id="PR00837">
    <property type="entry name" value="V5TPXLIKE"/>
</dbReference>
<name>A0ABD2Z8G3_9GENT</name>
<keyword evidence="4" id="KW-1015">Disulfide bond</keyword>
<accession>A0ABD2Z8G3</accession>
<reference evidence="8 9" key="1">
    <citation type="submission" date="2024-11" db="EMBL/GenBank/DDBJ databases">
        <title>A near-complete genome assembly of Cinchona calisaya.</title>
        <authorList>
            <person name="Lian D.C."/>
            <person name="Zhao X.W."/>
            <person name="Wei L."/>
        </authorList>
    </citation>
    <scope>NUCLEOTIDE SEQUENCE [LARGE SCALE GENOMIC DNA]</scope>
    <source>
        <tissue evidence="8">Nenye</tissue>
    </source>
</reference>
<dbReference type="FunFam" id="3.40.33.10:FF:000006">
    <property type="entry name" value="Putative pathogenesis-related protein 1"/>
    <property type="match status" value="1"/>
</dbReference>
<keyword evidence="5" id="KW-0568">Pathogenesis-related protein</keyword>
<dbReference type="InterPro" id="IPR001283">
    <property type="entry name" value="CRISP-related"/>
</dbReference>
<evidence type="ECO:0000256" key="6">
    <source>
        <dbReference type="SAM" id="SignalP"/>
    </source>
</evidence>
<protein>
    <recommendedName>
        <fullName evidence="7">SCP domain-containing protein</fullName>
    </recommendedName>
</protein>
<dbReference type="SMART" id="SM00198">
    <property type="entry name" value="SCP"/>
    <property type="match status" value="1"/>
</dbReference>
<dbReference type="InterPro" id="IPR014044">
    <property type="entry name" value="CAP_dom"/>
</dbReference>
<evidence type="ECO:0000259" key="7">
    <source>
        <dbReference type="SMART" id="SM00198"/>
    </source>
</evidence>
<dbReference type="GO" id="GO:0098542">
    <property type="term" value="P:defense response to other organism"/>
    <property type="evidence" value="ECO:0007669"/>
    <property type="project" value="UniProtKB-ARBA"/>
</dbReference>
<dbReference type="Gene3D" id="3.40.33.10">
    <property type="entry name" value="CAP"/>
    <property type="match status" value="1"/>
</dbReference>
<keyword evidence="9" id="KW-1185">Reference proteome</keyword>
<evidence type="ECO:0000256" key="4">
    <source>
        <dbReference type="ARBA" id="ARBA00023157"/>
    </source>
</evidence>
<evidence type="ECO:0000313" key="8">
    <source>
        <dbReference type="EMBL" id="KAL3515408.1"/>
    </source>
</evidence>
<dbReference type="PROSITE" id="PS01010">
    <property type="entry name" value="CRISP_2"/>
    <property type="match status" value="1"/>
</dbReference>
<gene>
    <name evidence="8" type="ORF">ACH5RR_022310</name>
</gene>
<dbReference type="Pfam" id="PF00188">
    <property type="entry name" value="CAP"/>
    <property type="match status" value="1"/>
</dbReference>
<dbReference type="SUPFAM" id="SSF55797">
    <property type="entry name" value="PR-1-like"/>
    <property type="match status" value="1"/>
</dbReference>
<dbReference type="PANTHER" id="PTHR10334">
    <property type="entry name" value="CYSTEINE-RICH SECRETORY PROTEIN-RELATED"/>
    <property type="match status" value="1"/>
</dbReference>
<feature type="signal peptide" evidence="6">
    <location>
        <begin position="1"/>
        <end position="25"/>
    </location>
</feature>
<evidence type="ECO:0000313" key="9">
    <source>
        <dbReference type="Proteomes" id="UP001630127"/>
    </source>
</evidence>
<feature type="domain" description="SCP" evidence="7">
    <location>
        <begin position="27"/>
        <end position="160"/>
    </location>
</feature>
<comment type="caution">
    <text evidence="8">The sequence shown here is derived from an EMBL/GenBank/DDBJ whole genome shotgun (WGS) entry which is preliminary data.</text>
</comment>
<evidence type="ECO:0000256" key="3">
    <source>
        <dbReference type="ARBA" id="ARBA00022821"/>
    </source>
</evidence>
<evidence type="ECO:0000256" key="2">
    <source>
        <dbReference type="ARBA" id="ARBA00022729"/>
    </source>
</evidence>
<dbReference type="AlphaFoldDB" id="A0ABD2Z8G3"/>